<gene>
    <name evidence="7" type="ORF">DACRYDRAFT_93043</name>
</gene>
<dbReference type="GeneID" id="63692182"/>
<sequence>MLRVVKPKNARSKRAMLAREPQEVEPPKTCIFVKGTSTGERLNGVLKDLMSLKRPNAVSFSKKNAVHPFESTDSFTFWSQKNDASLFLVGTHSKKRPHDLTFIRMYDYRVLEMLELGVEAYTPMSAFSGRKPPPGHRPLMTFDSPLFDTHPRFQQVKSLLLDLFNGAEIDAICLAGLEHVVQVSLAPPPPGFTNESTSSAELPLIHVRCYAMRFLASGQRTPRVELEPIGPSLDVSLRRSSPADEDLWRQATKRRKMEKRDVEHGLGKKRKNLAVDEGGDLIGRVHVGKQDLGKLQGRKVKALKEERTKRRKVDHDEEEEE</sequence>
<evidence type="ECO:0000256" key="1">
    <source>
        <dbReference type="ARBA" id="ARBA00004604"/>
    </source>
</evidence>
<keyword evidence="8" id="KW-1185">Reference proteome</keyword>
<reference evidence="7 8" key="1">
    <citation type="journal article" date="2012" name="Science">
        <title>The Paleozoic origin of enzymatic lignin decomposition reconstructed from 31 fungal genomes.</title>
        <authorList>
            <person name="Floudas D."/>
            <person name="Binder M."/>
            <person name="Riley R."/>
            <person name="Barry K."/>
            <person name="Blanchette R.A."/>
            <person name="Henrissat B."/>
            <person name="Martinez A.T."/>
            <person name="Otillar R."/>
            <person name="Spatafora J.W."/>
            <person name="Yadav J.S."/>
            <person name="Aerts A."/>
            <person name="Benoit I."/>
            <person name="Boyd A."/>
            <person name="Carlson A."/>
            <person name="Copeland A."/>
            <person name="Coutinho P.M."/>
            <person name="de Vries R.P."/>
            <person name="Ferreira P."/>
            <person name="Findley K."/>
            <person name="Foster B."/>
            <person name="Gaskell J."/>
            <person name="Glotzer D."/>
            <person name="Gorecki P."/>
            <person name="Heitman J."/>
            <person name="Hesse C."/>
            <person name="Hori C."/>
            <person name="Igarashi K."/>
            <person name="Jurgens J.A."/>
            <person name="Kallen N."/>
            <person name="Kersten P."/>
            <person name="Kohler A."/>
            <person name="Kuees U."/>
            <person name="Kumar T.K.A."/>
            <person name="Kuo A."/>
            <person name="LaButti K."/>
            <person name="Larrondo L.F."/>
            <person name="Lindquist E."/>
            <person name="Ling A."/>
            <person name="Lombard V."/>
            <person name="Lucas S."/>
            <person name="Lundell T."/>
            <person name="Martin R."/>
            <person name="McLaughlin D.J."/>
            <person name="Morgenstern I."/>
            <person name="Morin E."/>
            <person name="Murat C."/>
            <person name="Nagy L.G."/>
            <person name="Nolan M."/>
            <person name="Ohm R.A."/>
            <person name="Patyshakuliyeva A."/>
            <person name="Rokas A."/>
            <person name="Ruiz-Duenas F.J."/>
            <person name="Sabat G."/>
            <person name="Salamov A."/>
            <person name="Samejima M."/>
            <person name="Schmutz J."/>
            <person name="Slot J.C."/>
            <person name="St John F."/>
            <person name="Stenlid J."/>
            <person name="Sun H."/>
            <person name="Sun S."/>
            <person name="Syed K."/>
            <person name="Tsang A."/>
            <person name="Wiebenga A."/>
            <person name="Young D."/>
            <person name="Pisabarro A."/>
            <person name="Eastwood D.C."/>
            <person name="Martin F."/>
            <person name="Cullen D."/>
            <person name="Grigoriev I.V."/>
            <person name="Hibbett D.S."/>
        </authorList>
    </citation>
    <scope>NUCLEOTIDE SEQUENCE [LARGE SCALE GENOMIC DNA]</scope>
    <source>
        <strain evidence="7 8">DJM-731 SS1</strain>
    </source>
</reference>
<evidence type="ECO:0000256" key="4">
    <source>
        <dbReference type="RuleBase" id="RU367086"/>
    </source>
</evidence>
<keyword evidence="3 4" id="KW-0539">Nucleus</keyword>
<dbReference type="SMART" id="SM00879">
    <property type="entry name" value="Brix"/>
    <property type="match status" value="1"/>
</dbReference>
<feature type="compositionally biased region" description="Basic residues" evidence="5">
    <location>
        <begin position="1"/>
        <end position="16"/>
    </location>
</feature>
<evidence type="ECO:0000256" key="3">
    <source>
        <dbReference type="ARBA" id="ARBA00023242"/>
    </source>
</evidence>
<dbReference type="GO" id="GO:0005730">
    <property type="term" value="C:nucleolus"/>
    <property type="evidence" value="ECO:0007669"/>
    <property type="project" value="UniProtKB-SubCell"/>
</dbReference>
<accession>M5GGQ5</accession>
<evidence type="ECO:0000313" key="7">
    <source>
        <dbReference type="EMBL" id="EJU05898.1"/>
    </source>
</evidence>
<name>M5GGQ5_DACPD</name>
<dbReference type="PANTHER" id="PTHR12728:SF0">
    <property type="entry name" value="RIBOSOME PRODUCTION FACTOR 2 HOMOLOG"/>
    <property type="match status" value="1"/>
</dbReference>
<comment type="similarity">
    <text evidence="2 4">Belongs to the RPF2 family.</text>
</comment>
<dbReference type="PANTHER" id="PTHR12728">
    <property type="entry name" value="BRIX DOMAIN CONTAINING PROTEIN"/>
    <property type="match status" value="1"/>
</dbReference>
<dbReference type="InterPro" id="IPR007109">
    <property type="entry name" value="Brix"/>
</dbReference>
<dbReference type="GO" id="GO:0019843">
    <property type="term" value="F:rRNA binding"/>
    <property type="evidence" value="ECO:0007669"/>
    <property type="project" value="UniProtKB-UniRule"/>
</dbReference>
<feature type="region of interest" description="Disordered" evidence="5">
    <location>
        <begin position="1"/>
        <end position="20"/>
    </location>
</feature>
<evidence type="ECO:0000313" key="8">
    <source>
        <dbReference type="Proteomes" id="UP000030653"/>
    </source>
</evidence>
<dbReference type="Pfam" id="PF04427">
    <property type="entry name" value="Brix"/>
    <property type="match status" value="1"/>
</dbReference>
<evidence type="ECO:0000256" key="2">
    <source>
        <dbReference type="ARBA" id="ARBA00010782"/>
    </source>
</evidence>
<protein>
    <recommendedName>
        <fullName evidence="4">Ribosome production factor 2 homolog</fullName>
    </recommendedName>
    <alternativeName>
        <fullName evidence="4">Ribosome biogenesis protein RPF2 homolog</fullName>
    </alternativeName>
</protein>
<dbReference type="OrthoDB" id="407658at2759"/>
<dbReference type="EMBL" id="JH795856">
    <property type="protein sequence ID" value="EJU05898.1"/>
    <property type="molecule type" value="Genomic_DNA"/>
</dbReference>
<dbReference type="AlphaFoldDB" id="M5GGQ5"/>
<evidence type="ECO:0000259" key="6">
    <source>
        <dbReference type="PROSITE" id="PS50833"/>
    </source>
</evidence>
<dbReference type="OMA" id="VGLKPMF"/>
<dbReference type="GO" id="GO:0000463">
    <property type="term" value="P:maturation of LSU-rRNA from tricistronic rRNA transcript (SSU-rRNA, 5.8S rRNA, LSU-rRNA)"/>
    <property type="evidence" value="ECO:0007669"/>
    <property type="project" value="TreeGrafter"/>
</dbReference>
<dbReference type="Proteomes" id="UP000030653">
    <property type="component" value="Unassembled WGS sequence"/>
</dbReference>
<comment type="subcellular location">
    <subcellularLocation>
        <location evidence="1 4">Nucleus</location>
        <location evidence="1 4">Nucleolus</location>
    </subcellularLocation>
</comment>
<organism evidence="7 8">
    <name type="scientific">Dacryopinax primogenitus (strain DJM 731)</name>
    <name type="common">Brown rot fungus</name>
    <dbReference type="NCBI Taxonomy" id="1858805"/>
    <lineage>
        <taxon>Eukaryota</taxon>
        <taxon>Fungi</taxon>
        <taxon>Dikarya</taxon>
        <taxon>Basidiomycota</taxon>
        <taxon>Agaricomycotina</taxon>
        <taxon>Dacrymycetes</taxon>
        <taxon>Dacrymycetales</taxon>
        <taxon>Dacrymycetaceae</taxon>
        <taxon>Dacryopinax</taxon>
    </lineage>
</organism>
<dbReference type="PROSITE" id="PS50833">
    <property type="entry name" value="BRIX"/>
    <property type="match status" value="1"/>
</dbReference>
<dbReference type="GO" id="GO:0000027">
    <property type="term" value="P:ribosomal large subunit assembly"/>
    <property type="evidence" value="ECO:0007669"/>
    <property type="project" value="InterPro"/>
</dbReference>
<feature type="domain" description="Brix" evidence="6">
    <location>
        <begin position="28"/>
        <end position="246"/>
    </location>
</feature>
<proteinExistence type="inferred from homology"/>
<evidence type="ECO:0000256" key="5">
    <source>
        <dbReference type="SAM" id="MobiDB-lite"/>
    </source>
</evidence>
<dbReference type="HOGENOM" id="CLU_049783_0_0_1"/>
<dbReference type="STRING" id="1858805.M5GGQ5"/>
<dbReference type="RefSeq" id="XP_040632792.1">
    <property type="nucleotide sequence ID" value="XM_040777120.1"/>
</dbReference>
<dbReference type="InterPro" id="IPR039770">
    <property type="entry name" value="Rpf2"/>
</dbReference>